<evidence type="ECO:0000256" key="1">
    <source>
        <dbReference type="ARBA" id="ARBA00005708"/>
    </source>
</evidence>
<evidence type="ECO:0000256" key="5">
    <source>
        <dbReference type="ARBA" id="ARBA00044197"/>
    </source>
</evidence>
<dbReference type="AlphaFoldDB" id="A0A917JVT2"/>
<organism evidence="8 9">
    <name type="scientific">Shewanella gelidii</name>
    <dbReference type="NCBI Taxonomy" id="1642821"/>
    <lineage>
        <taxon>Bacteria</taxon>
        <taxon>Pseudomonadati</taxon>
        <taxon>Pseudomonadota</taxon>
        <taxon>Gammaproteobacteria</taxon>
        <taxon>Alteromonadales</taxon>
        <taxon>Shewanellaceae</taxon>
        <taxon>Shewanella</taxon>
    </lineage>
</organism>
<keyword evidence="9" id="KW-1185">Reference proteome</keyword>
<dbReference type="PANTHER" id="PTHR42844:SF10">
    <property type="entry name" value="DIHYDRONEOPTERIN TRIPHOSPHATE 2'-EPIMERASE"/>
    <property type="match status" value="1"/>
</dbReference>
<evidence type="ECO:0000259" key="7">
    <source>
        <dbReference type="SMART" id="SM00905"/>
    </source>
</evidence>
<dbReference type="FunFam" id="3.30.1130.10:FF:000005">
    <property type="entry name" value="D-erythro-7,8-dihydroneopterin triphosphate epimerase"/>
    <property type="match status" value="1"/>
</dbReference>
<dbReference type="GO" id="GO:0042559">
    <property type="term" value="P:pteridine-containing compound biosynthetic process"/>
    <property type="evidence" value="ECO:0007669"/>
    <property type="project" value="UniProtKB-ARBA"/>
</dbReference>
<reference evidence="8" key="1">
    <citation type="journal article" date="2014" name="Int. J. Syst. Evol. Microbiol.">
        <title>Complete genome sequence of Corynebacterium casei LMG S-19264T (=DSM 44701T), isolated from a smear-ripened cheese.</title>
        <authorList>
            <consortium name="US DOE Joint Genome Institute (JGI-PGF)"/>
            <person name="Walter F."/>
            <person name="Albersmeier A."/>
            <person name="Kalinowski J."/>
            <person name="Ruckert C."/>
        </authorList>
    </citation>
    <scope>NUCLEOTIDE SEQUENCE</scope>
    <source>
        <strain evidence="8">JCM 30804</strain>
    </source>
</reference>
<dbReference type="InterPro" id="IPR006156">
    <property type="entry name" value="Dihydroneopterin_aldolase"/>
</dbReference>
<evidence type="ECO:0000313" key="8">
    <source>
        <dbReference type="EMBL" id="GGI84056.1"/>
    </source>
</evidence>
<evidence type="ECO:0000256" key="3">
    <source>
        <dbReference type="ARBA" id="ARBA00043806"/>
    </source>
</evidence>
<comment type="caution">
    <text evidence="8">The sequence shown here is derived from an EMBL/GenBank/DDBJ whole genome shotgun (WGS) entry which is preliminary data.</text>
</comment>
<dbReference type="GO" id="GO:0008719">
    <property type="term" value="F:dihydroneopterin triphosphate 2'-epimerase activity"/>
    <property type="evidence" value="ECO:0007669"/>
    <property type="project" value="UniProtKB-EC"/>
</dbReference>
<evidence type="ECO:0000256" key="6">
    <source>
        <dbReference type="ARBA" id="ARBA00044306"/>
    </source>
</evidence>
<dbReference type="GO" id="GO:0004150">
    <property type="term" value="F:dihydroneopterin aldolase activity"/>
    <property type="evidence" value="ECO:0007669"/>
    <property type="project" value="InterPro"/>
</dbReference>
<sequence>MHEKVITDMKPETAIIRIKNLRLRTFIGIKDEEIENRQDVIVNVEIHYCAAQARRSDNMDHALNYRTITKAIIALIENNRFSLLEHLTDKVLAIASDHEWVEFAKVEVDKPHALRYADSVSMELCYQKQKN</sequence>
<gene>
    <name evidence="8" type="primary">folX</name>
    <name evidence="8" type="ORF">GCM10009332_21650</name>
</gene>
<dbReference type="InterPro" id="IPR043133">
    <property type="entry name" value="GTP-CH-I_C/QueF"/>
</dbReference>
<dbReference type="NCBIfam" id="NF008418">
    <property type="entry name" value="PRK11245.1"/>
    <property type="match status" value="1"/>
</dbReference>
<proteinExistence type="inferred from homology"/>
<dbReference type="EC" id="5.1.99.7" evidence="4"/>
<comment type="catalytic activity">
    <reaction evidence="3">
        <text>7,8-dihydroneopterin 3'-triphosphate = 7,8-dihydromonapterin 3'-triphosphate</text>
        <dbReference type="Rhea" id="RHEA:28346"/>
        <dbReference type="ChEBI" id="CHEBI:58462"/>
        <dbReference type="ChEBI" id="CHEBI:61186"/>
        <dbReference type="EC" id="5.1.99.7"/>
    </reaction>
</comment>
<evidence type="ECO:0000256" key="4">
    <source>
        <dbReference type="ARBA" id="ARBA00044039"/>
    </source>
</evidence>
<dbReference type="EMBL" id="BMPZ01000005">
    <property type="protein sequence ID" value="GGI84056.1"/>
    <property type="molecule type" value="Genomic_DNA"/>
</dbReference>
<dbReference type="NCBIfam" id="TIGR00526">
    <property type="entry name" value="folB_dom"/>
    <property type="match status" value="1"/>
</dbReference>
<dbReference type="GO" id="GO:0006760">
    <property type="term" value="P:folic acid-containing compound metabolic process"/>
    <property type="evidence" value="ECO:0007669"/>
    <property type="project" value="InterPro"/>
</dbReference>
<dbReference type="CDD" id="cd00534">
    <property type="entry name" value="DHNA_DHNTPE"/>
    <property type="match status" value="1"/>
</dbReference>
<feature type="domain" description="Dihydroneopterin aldolase/epimerase" evidence="7">
    <location>
        <begin position="16"/>
        <end position="126"/>
    </location>
</feature>
<accession>A0A917JVT2</accession>
<keyword evidence="2" id="KW-0413">Isomerase</keyword>
<dbReference type="SMART" id="SM00905">
    <property type="entry name" value="FolB"/>
    <property type="match status" value="1"/>
</dbReference>
<protein>
    <recommendedName>
        <fullName evidence="5">Dihydroneopterin triphosphate 2'-epimerase</fullName>
        <ecNumber evidence="4">5.1.99.7</ecNumber>
    </recommendedName>
    <alternativeName>
        <fullName evidence="6">D-erythro-7,8-dihydroneopterin triphosphate epimerase</fullName>
    </alternativeName>
</protein>
<dbReference type="SUPFAM" id="SSF55620">
    <property type="entry name" value="Tetrahydrobiopterin biosynthesis enzymes-like"/>
    <property type="match status" value="1"/>
</dbReference>
<dbReference type="Pfam" id="PF02152">
    <property type="entry name" value="FolB"/>
    <property type="match status" value="1"/>
</dbReference>
<dbReference type="InterPro" id="IPR006157">
    <property type="entry name" value="FolB_dom"/>
</dbReference>
<dbReference type="Proteomes" id="UP000613743">
    <property type="component" value="Unassembled WGS sequence"/>
</dbReference>
<comment type="similarity">
    <text evidence="1">Belongs to the DHNA family.</text>
</comment>
<dbReference type="PANTHER" id="PTHR42844">
    <property type="entry name" value="DIHYDRONEOPTERIN ALDOLASE 1-RELATED"/>
    <property type="match status" value="1"/>
</dbReference>
<dbReference type="Gene3D" id="3.30.1130.10">
    <property type="match status" value="1"/>
</dbReference>
<evidence type="ECO:0000256" key="2">
    <source>
        <dbReference type="ARBA" id="ARBA00023235"/>
    </source>
</evidence>
<name>A0A917JVT2_9GAMM</name>
<dbReference type="GO" id="GO:0005829">
    <property type="term" value="C:cytosol"/>
    <property type="evidence" value="ECO:0007669"/>
    <property type="project" value="TreeGrafter"/>
</dbReference>
<reference evidence="8" key="2">
    <citation type="submission" date="2020-09" db="EMBL/GenBank/DDBJ databases">
        <authorList>
            <person name="Sun Q."/>
            <person name="Ohkuma M."/>
        </authorList>
    </citation>
    <scope>NUCLEOTIDE SEQUENCE</scope>
    <source>
        <strain evidence="8">JCM 30804</strain>
    </source>
</reference>
<evidence type="ECO:0000313" key="9">
    <source>
        <dbReference type="Proteomes" id="UP000613743"/>
    </source>
</evidence>